<protein>
    <recommendedName>
        <fullName evidence="4">F-box domain-containing protein</fullName>
    </recommendedName>
</protein>
<proteinExistence type="predicted"/>
<keyword evidence="3" id="KW-1185">Reference proteome</keyword>
<comment type="caution">
    <text evidence="2">The sequence shown here is derived from an EMBL/GenBank/DDBJ whole genome shotgun (WGS) entry which is preliminary data.</text>
</comment>
<reference evidence="2" key="1">
    <citation type="submission" date="2023-03" db="EMBL/GenBank/DDBJ databases">
        <title>Massive genome expansion in bonnet fungi (Mycena s.s.) driven by repeated elements and novel gene families across ecological guilds.</title>
        <authorList>
            <consortium name="Lawrence Berkeley National Laboratory"/>
            <person name="Harder C.B."/>
            <person name="Miyauchi S."/>
            <person name="Viragh M."/>
            <person name="Kuo A."/>
            <person name="Thoen E."/>
            <person name="Andreopoulos B."/>
            <person name="Lu D."/>
            <person name="Skrede I."/>
            <person name="Drula E."/>
            <person name="Henrissat B."/>
            <person name="Morin E."/>
            <person name="Kohler A."/>
            <person name="Barry K."/>
            <person name="LaButti K."/>
            <person name="Morin E."/>
            <person name="Salamov A."/>
            <person name="Lipzen A."/>
            <person name="Mereny Z."/>
            <person name="Hegedus B."/>
            <person name="Baldrian P."/>
            <person name="Stursova M."/>
            <person name="Weitz H."/>
            <person name="Taylor A."/>
            <person name="Grigoriev I.V."/>
            <person name="Nagy L.G."/>
            <person name="Martin F."/>
            <person name="Kauserud H."/>
        </authorList>
    </citation>
    <scope>NUCLEOTIDE SEQUENCE</scope>
    <source>
        <strain evidence="2">CBHHK182m</strain>
    </source>
</reference>
<dbReference type="EMBL" id="JARKIB010000004">
    <property type="protein sequence ID" value="KAJ7780957.1"/>
    <property type="molecule type" value="Genomic_DNA"/>
</dbReference>
<sequence length="275" mass="31703">MLLSMDDLPPSPTTQRDFHSRRSGPVLRNLWQHPLIWLRRHVPPLLVWIRKRTMSPDYTKRLPPEILAQVFLTFLANAEADSDYILSYINPPWLLSQVCSRWRAVALSTRRLWCSLLPLTSRQLHISVLALASAHIERSNPLPLKLHLDLQWWFSNNHPHLALLDLLPSQASRWGDVHIRHVRVDYPSRSILKALRSSSFTSLETLRLDSCDFMGEPSGIVFPILTSLTLAMSRTTLLNTLSTPLLRHFALECPSYLQSDHHEYASSDNNWELAQ</sequence>
<gene>
    <name evidence="2" type="ORF">B0H16DRAFT_1496662</name>
</gene>
<evidence type="ECO:0000313" key="3">
    <source>
        <dbReference type="Proteomes" id="UP001215598"/>
    </source>
</evidence>
<evidence type="ECO:0000256" key="1">
    <source>
        <dbReference type="SAM" id="MobiDB-lite"/>
    </source>
</evidence>
<feature type="region of interest" description="Disordered" evidence="1">
    <location>
        <begin position="1"/>
        <end position="20"/>
    </location>
</feature>
<accession>A0AAD7K938</accession>
<dbReference type="Proteomes" id="UP001215598">
    <property type="component" value="Unassembled WGS sequence"/>
</dbReference>
<evidence type="ECO:0008006" key="4">
    <source>
        <dbReference type="Google" id="ProtNLM"/>
    </source>
</evidence>
<organism evidence="2 3">
    <name type="scientific">Mycena metata</name>
    <dbReference type="NCBI Taxonomy" id="1033252"/>
    <lineage>
        <taxon>Eukaryota</taxon>
        <taxon>Fungi</taxon>
        <taxon>Dikarya</taxon>
        <taxon>Basidiomycota</taxon>
        <taxon>Agaricomycotina</taxon>
        <taxon>Agaricomycetes</taxon>
        <taxon>Agaricomycetidae</taxon>
        <taxon>Agaricales</taxon>
        <taxon>Marasmiineae</taxon>
        <taxon>Mycenaceae</taxon>
        <taxon>Mycena</taxon>
    </lineage>
</organism>
<name>A0AAD7K938_9AGAR</name>
<evidence type="ECO:0000313" key="2">
    <source>
        <dbReference type="EMBL" id="KAJ7780957.1"/>
    </source>
</evidence>
<dbReference type="AlphaFoldDB" id="A0AAD7K938"/>